<dbReference type="InterPro" id="IPR000189">
    <property type="entry name" value="Transglyc_AS"/>
</dbReference>
<evidence type="ECO:0000259" key="3">
    <source>
        <dbReference type="Pfam" id="PF13511"/>
    </source>
</evidence>
<reference evidence="4 5" key="1">
    <citation type="submission" date="2008-05" db="EMBL/GenBank/DDBJ databases">
        <title>Complete sequence of chromosome of Geobacter lovleyi SZ.</title>
        <authorList>
            <consortium name="US DOE Joint Genome Institute"/>
            <person name="Lucas S."/>
            <person name="Copeland A."/>
            <person name="Lapidus A."/>
            <person name="Glavina del Rio T."/>
            <person name="Dalin E."/>
            <person name="Tice H."/>
            <person name="Bruce D."/>
            <person name="Goodwin L."/>
            <person name="Pitluck S."/>
            <person name="Chertkov O."/>
            <person name="Meincke L."/>
            <person name="Brettin T."/>
            <person name="Detter J.C."/>
            <person name="Han C."/>
            <person name="Tapia R."/>
            <person name="Kuske C.R."/>
            <person name="Schmutz J."/>
            <person name="Larimer F."/>
            <person name="Land M."/>
            <person name="Hauser L."/>
            <person name="Kyrpides N."/>
            <person name="Mikhailova N."/>
            <person name="Sung Y."/>
            <person name="Fletcher K.E."/>
            <person name="Ritalahti K.M."/>
            <person name="Loeffler F.E."/>
            <person name="Richardson P."/>
        </authorList>
    </citation>
    <scope>NUCLEOTIDE SEQUENCE [LARGE SCALE GENOMIC DNA]</scope>
    <source>
        <strain evidence="5">ATCC BAA-1151 / DSM 17278 / SZ</strain>
    </source>
</reference>
<name>B3E3K2_TRIL1</name>
<dbReference type="KEGG" id="glo:Glov_2105"/>
<dbReference type="Pfam" id="PF01464">
    <property type="entry name" value="SLT"/>
    <property type="match status" value="1"/>
</dbReference>
<dbReference type="HOGENOM" id="CLU_065765_1_1_7"/>
<dbReference type="Pfam" id="PF13511">
    <property type="entry name" value="DUF4124"/>
    <property type="match status" value="1"/>
</dbReference>
<dbReference type="Proteomes" id="UP000002420">
    <property type="component" value="Chromosome"/>
</dbReference>
<feature type="domain" description="DUF4124" evidence="3">
    <location>
        <begin position="32"/>
        <end position="60"/>
    </location>
</feature>
<dbReference type="CAZy" id="GH23">
    <property type="family name" value="Glycoside Hydrolase Family 23"/>
</dbReference>
<evidence type="ECO:0000313" key="5">
    <source>
        <dbReference type="Proteomes" id="UP000002420"/>
    </source>
</evidence>
<dbReference type="PANTHER" id="PTHR37423">
    <property type="entry name" value="SOLUBLE LYTIC MUREIN TRANSGLYCOSYLASE-RELATED"/>
    <property type="match status" value="1"/>
</dbReference>
<comment type="similarity">
    <text evidence="1">Belongs to the transglycosylase Slt family.</text>
</comment>
<evidence type="ECO:0000256" key="1">
    <source>
        <dbReference type="ARBA" id="ARBA00007734"/>
    </source>
</evidence>
<evidence type="ECO:0000259" key="2">
    <source>
        <dbReference type="Pfam" id="PF01464"/>
    </source>
</evidence>
<proteinExistence type="inferred from homology"/>
<organism evidence="4 5">
    <name type="scientific">Trichlorobacter lovleyi (strain ATCC BAA-1151 / DSM 17278 / SZ)</name>
    <name type="common">Geobacter lovleyi</name>
    <dbReference type="NCBI Taxonomy" id="398767"/>
    <lineage>
        <taxon>Bacteria</taxon>
        <taxon>Pseudomonadati</taxon>
        <taxon>Thermodesulfobacteriota</taxon>
        <taxon>Desulfuromonadia</taxon>
        <taxon>Geobacterales</taxon>
        <taxon>Geobacteraceae</taxon>
        <taxon>Trichlorobacter</taxon>
    </lineage>
</organism>
<dbReference type="InterPro" id="IPR025392">
    <property type="entry name" value="DUF4124"/>
</dbReference>
<sequence>MLTNMSRLVDHICDRDMCCPCILSLLGLLFLSVTLFPAPSCADIYRYEDEEGVVHFTDAPTDKKFKIFMRDLRKDRQLRTRFRIAYGNPQEFEHLIASASAKYGVSASLIRAVIQAESGYNPQAVSRAGAGGLMQLMPGTAKHLKVADRFDPHQNVDGGVRYLKFLLDTFKGDVSLALAAYNAGLSKVAKYGGIPPYEETRTYVSRVLSYMR</sequence>
<dbReference type="GO" id="GO:0008933">
    <property type="term" value="F:peptidoglycan lytic transglycosylase activity"/>
    <property type="evidence" value="ECO:0007669"/>
    <property type="project" value="InterPro"/>
</dbReference>
<dbReference type="InterPro" id="IPR008258">
    <property type="entry name" value="Transglycosylase_SLT_dom_1"/>
</dbReference>
<dbReference type="EMBL" id="CP001089">
    <property type="protein sequence ID" value="ACD95821.1"/>
    <property type="molecule type" value="Genomic_DNA"/>
</dbReference>
<dbReference type="STRING" id="398767.Glov_2105"/>
<dbReference type="SUPFAM" id="SSF53955">
    <property type="entry name" value="Lysozyme-like"/>
    <property type="match status" value="1"/>
</dbReference>
<dbReference type="InterPro" id="IPR023346">
    <property type="entry name" value="Lysozyme-like_dom_sf"/>
</dbReference>
<dbReference type="eggNOG" id="COG0741">
    <property type="taxonomic scope" value="Bacteria"/>
</dbReference>
<accession>B3E3K2</accession>
<evidence type="ECO:0000313" key="4">
    <source>
        <dbReference type="EMBL" id="ACD95821.1"/>
    </source>
</evidence>
<dbReference type="PANTHER" id="PTHR37423:SF2">
    <property type="entry name" value="MEMBRANE-BOUND LYTIC MUREIN TRANSGLYCOSYLASE C"/>
    <property type="match status" value="1"/>
</dbReference>
<dbReference type="PROSITE" id="PS00922">
    <property type="entry name" value="TRANSGLYCOSYLASE"/>
    <property type="match status" value="1"/>
</dbReference>
<keyword evidence="5" id="KW-1185">Reference proteome</keyword>
<protein>
    <submittedName>
        <fullName evidence="4">Lytic transglycosylase catalytic</fullName>
    </submittedName>
</protein>
<dbReference type="GO" id="GO:0000270">
    <property type="term" value="P:peptidoglycan metabolic process"/>
    <property type="evidence" value="ECO:0007669"/>
    <property type="project" value="InterPro"/>
</dbReference>
<gene>
    <name evidence="4" type="ordered locus">Glov_2105</name>
</gene>
<feature type="domain" description="Transglycosylase SLT" evidence="2">
    <location>
        <begin position="95"/>
        <end position="195"/>
    </location>
</feature>
<dbReference type="Gene3D" id="1.10.530.10">
    <property type="match status" value="1"/>
</dbReference>
<dbReference type="GO" id="GO:0016020">
    <property type="term" value="C:membrane"/>
    <property type="evidence" value="ECO:0007669"/>
    <property type="project" value="InterPro"/>
</dbReference>
<dbReference type="CDD" id="cd00254">
    <property type="entry name" value="LT-like"/>
    <property type="match status" value="1"/>
</dbReference>
<dbReference type="AlphaFoldDB" id="B3E3K2"/>